<evidence type="ECO:0000256" key="2">
    <source>
        <dbReference type="ARBA" id="ARBA00023125"/>
    </source>
</evidence>
<dbReference type="OrthoDB" id="9796019at2"/>
<evidence type="ECO:0000259" key="6">
    <source>
        <dbReference type="PROSITE" id="PS50977"/>
    </source>
</evidence>
<dbReference type="Gene3D" id="1.10.10.60">
    <property type="entry name" value="Homeodomain-like"/>
    <property type="match status" value="1"/>
</dbReference>
<organism evidence="7 8">
    <name type="scientific">Secundilactobacillus kimchicus JCM 15530</name>
    <dbReference type="NCBI Taxonomy" id="1302272"/>
    <lineage>
        <taxon>Bacteria</taxon>
        <taxon>Bacillati</taxon>
        <taxon>Bacillota</taxon>
        <taxon>Bacilli</taxon>
        <taxon>Lactobacillales</taxon>
        <taxon>Lactobacillaceae</taxon>
        <taxon>Secundilactobacillus</taxon>
    </lineage>
</organism>
<dbReference type="PATRIC" id="fig|1302272.5.peg.1189"/>
<reference evidence="7 8" key="1">
    <citation type="journal article" date="2015" name="Genome Announc.">
        <title>Expanding the biotechnology potential of lactobacilli through comparative genomics of 213 strains and associated genera.</title>
        <authorList>
            <person name="Sun Z."/>
            <person name="Harris H.M."/>
            <person name="McCann A."/>
            <person name="Guo C."/>
            <person name="Argimon S."/>
            <person name="Zhang W."/>
            <person name="Yang X."/>
            <person name="Jeffery I.B."/>
            <person name="Cooney J.C."/>
            <person name="Kagawa T.F."/>
            <person name="Liu W."/>
            <person name="Song Y."/>
            <person name="Salvetti E."/>
            <person name="Wrobel A."/>
            <person name="Rasinkangas P."/>
            <person name="Parkhill J."/>
            <person name="Rea M.C."/>
            <person name="O'Sullivan O."/>
            <person name="Ritari J."/>
            <person name="Douillard F.P."/>
            <person name="Paul Ross R."/>
            <person name="Yang R."/>
            <person name="Briner A.E."/>
            <person name="Felis G.E."/>
            <person name="de Vos W.M."/>
            <person name="Barrangou R."/>
            <person name="Klaenhammer T.R."/>
            <person name="Caufield P.W."/>
            <person name="Cui Y."/>
            <person name="Zhang H."/>
            <person name="O'Toole P.W."/>
        </authorList>
    </citation>
    <scope>NUCLEOTIDE SEQUENCE [LARGE SCALE GENOMIC DNA]</scope>
    <source>
        <strain evidence="7 8">JCM 15530</strain>
    </source>
</reference>
<feature type="domain" description="HTH tetR-type" evidence="6">
    <location>
        <begin position="25"/>
        <end position="85"/>
    </location>
</feature>
<evidence type="ECO:0000313" key="7">
    <source>
        <dbReference type="EMBL" id="KRK48860.1"/>
    </source>
</evidence>
<dbReference type="Pfam" id="PF00440">
    <property type="entry name" value="TetR_N"/>
    <property type="match status" value="1"/>
</dbReference>
<dbReference type="AlphaFoldDB" id="A0A0R1HQV8"/>
<dbReference type="InterPro" id="IPR009057">
    <property type="entry name" value="Homeodomain-like_sf"/>
</dbReference>
<proteinExistence type="predicted"/>
<dbReference type="Pfam" id="PF16859">
    <property type="entry name" value="TetR_C_11"/>
    <property type="match status" value="1"/>
</dbReference>
<feature type="compositionally biased region" description="Polar residues" evidence="5">
    <location>
        <begin position="1"/>
        <end position="10"/>
    </location>
</feature>
<protein>
    <recommendedName>
        <fullName evidence="6">HTH tetR-type domain-containing protein</fullName>
    </recommendedName>
</protein>
<sequence>MPNYQQNSHNKSLKSDHPTHRRRGQELEQDILKATLNLVQETKYEDLTMDMIAKNAQTNKTVLYRRWSSKSDIVIAALRTQTTGLAEQLKQVPNTGSLAGDFHQLFAQINTLLATLHYENLFGLMRERLGGISIRDYFDKFLQQNWLSQMVRIFFKQAADRGEIDLDQIDESLYDLPAFLLLNRIYAPHSQAIDSAQLNHLIDAVLMPMYSAFLKKK</sequence>
<evidence type="ECO:0000256" key="3">
    <source>
        <dbReference type="ARBA" id="ARBA00023163"/>
    </source>
</evidence>
<comment type="caution">
    <text evidence="7">The sequence shown here is derived from an EMBL/GenBank/DDBJ whole genome shotgun (WGS) entry which is preliminary data.</text>
</comment>
<dbReference type="Gene3D" id="1.10.357.10">
    <property type="entry name" value="Tetracycline Repressor, domain 2"/>
    <property type="match status" value="1"/>
</dbReference>
<gene>
    <name evidence="7" type="ORF">FC96_GL001181</name>
</gene>
<keyword evidence="3" id="KW-0804">Transcription</keyword>
<dbReference type="SUPFAM" id="SSF46689">
    <property type="entry name" value="Homeodomain-like"/>
    <property type="match status" value="1"/>
</dbReference>
<feature type="DNA-binding region" description="H-T-H motif" evidence="4">
    <location>
        <begin position="48"/>
        <end position="67"/>
    </location>
</feature>
<keyword evidence="2 4" id="KW-0238">DNA-binding</keyword>
<dbReference type="InterPro" id="IPR001647">
    <property type="entry name" value="HTH_TetR"/>
</dbReference>
<evidence type="ECO:0000256" key="4">
    <source>
        <dbReference type="PROSITE-ProRule" id="PRU00335"/>
    </source>
</evidence>
<accession>A0A0R1HQV8</accession>
<name>A0A0R1HQV8_9LACO</name>
<dbReference type="PROSITE" id="PS50977">
    <property type="entry name" value="HTH_TETR_2"/>
    <property type="match status" value="1"/>
</dbReference>
<dbReference type="RefSeq" id="WP_054659351.1">
    <property type="nucleotide sequence ID" value="NZ_AZCX01000002.1"/>
</dbReference>
<dbReference type="GO" id="GO:0003677">
    <property type="term" value="F:DNA binding"/>
    <property type="evidence" value="ECO:0007669"/>
    <property type="project" value="UniProtKB-UniRule"/>
</dbReference>
<keyword evidence="8" id="KW-1185">Reference proteome</keyword>
<evidence type="ECO:0000256" key="5">
    <source>
        <dbReference type="SAM" id="MobiDB-lite"/>
    </source>
</evidence>
<dbReference type="InterPro" id="IPR011075">
    <property type="entry name" value="TetR_C"/>
</dbReference>
<evidence type="ECO:0000313" key="8">
    <source>
        <dbReference type="Proteomes" id="UP000050911"/>
    </source>
</evidence>
<dbReference type="STRING" id="1302272.FC96_GL001181"/>
<dbReference type="Proteomes" id="UP000050911">
    <property type="component" value="Unassembled WGS sequence"/>
</dbReference>
<evidence type="ECO:0000256" key="1">
    <source>
        <dbReference type="ARBA" id="ARBA00023015"/>
    </source>
</evidence>
<dbReference type="EMBL" id="AZCX01000002">
    <property type="protein sequence ID" value="KRK48860.1"/>
    <property type="molecule type" value="Genomic_DNA"/>
</dbReference>
<feature type="region of interest" description="Disordered" evidence="5">
    <location>
        <begin position="1"/>
        <end position="23"/>
    </location>
</feature>
<keyword evidence="1" id="KW-0805">Transcription regulation</keyword>